<dbReference type="Proteomes" id="UP000077202">
    <property type="component" value="Unassembled WGS sequence"/>
</dbReference>
<feature type="chain" id="PRO_5008052064" description="Secreted protein" evidence="1">
    <location>
        <begin position="25"/>
        <end position="254"/>
    </location>
</feature>
<keyword evidence="1" id="KW-0732">Signal</keyword>
<reference evidence="2" key="1">
    <citation type="submission" date="2016-03" db="EMBL/GenBank/DDBJ databases">
        <title>Mechanisms controlling the formation of the plant cell surface in tip-growing cells are functionally conserved among land plants.</title>
        <authorList>
            <person name="Honkanen S."/>
            <person name="Jones V.A."/>
            <person name="Morieri G."/>
            <person name="Champion C."/>
            <person name="Hetherington A.J."/>
            <person name="Kelly S."/>
            <person name="Saint-Marcoux D."/>
            <person name="Proust H."/>
            <person name="Prescott H."/>
            <person name="Dolan L."/>
        </authorList>
    </citation>
    <scope>NUCLEOTIDE SEQUENCE [LARGE SCALE GENOMIC DNA]</scope>
    <source>
        <tissue evidence="2">Whole gametophyte</tissue>
    </source>
</reference>
<protein>
    <recommendedName>
        <fullName evidence="4">Secreted protein</fullName>
    </recommendedName>
</protein>
<organism evidence="2 3">
    <name type="scientific">Marchantia polymorpha subsp. ruderalis</name>
    <dbReference type="NCBI Taxonomy" id="1480154"/>
    <lineage>
        <taxon>Eukaryota</taxon>
        <taxon>Viridiplantae</taxon>
        <taxon>Streptophyta</taxon>
        <taxon>Embryophyta</taxon>
        <taxon>Marchantiophyta</taxon>
        <taxon>Marchantiopsida</taxon>
        <taxon>Marchantiidae</taxon>
        <taxon>Marchantiales</taxon>
        <taxon>Marchantiaceae</taxon>
        <taxon>Marchantia</taxon>
    </lineage>
</organism>
<evidence type="ECO:0000256" key="1">
    <source>
        <dbReference type="SAM" id="SignalP"/>
    </source>
</evidence>
<evidence type="ECO:0000313" key="2">
    <source>
        <dbReference type="EMBL" id="OAE24664.1"/>
    </source>
</evidence>
<evidence type="ECO:0008006" key="4">
    <source>
        <dbReference type="Google" id="ProtNLM"/>
    </source>
</evidence>
<feature type="signal peptide" evidence="1">
    <location>
        <begin position="1"/>
        <end position="24"/>
    </location>
</feature>
<accession>A0A176VV33</accession>
<proteinExistence type="predicted"/>
<dbReference type="EMBL" id="LVLJ01002504">
    <property type="protein sequence ID" value="OAE24664.1"/>
    <property type="molecule type" value="Genomic_DNA"/>
</dbReference>
<dbReference type="AlphaFoldDB" id="A0A176VV33"/>
<evidence type="ECO:0000313" key="3">
    <source>
        <dbReference type="Proteomes" id="UP000077202"/>
    </source>
</evidence>
<name>A0A176VV33_MARPO</name>
<comment type="caution">
    <text evidence="2">The sequence shown here is derived from an EMBL/GenBank/DDBJ whole genome shotgun (WGS) entry which is preliminary data.</text>
</comment>
<gene>
    <name evidence="2" type="ORF">AXG93_2632s1060</name>
</gene>
<sequence length="254" mass="28127">MFHPLVLTFIRLLEFQLLAPNSDGIRADWASGPTSQSFRGILSPEFTVATTSCTSTVWIQSTPQSKVQTRFIVLLHRAAAASARRMQFRERRCCLPHGTVQSTASKTDHFALQHWLDGSGVLIVAAAAGPGPINYPHRTLLLLRLSAFSFSWKKLRLERLEAVHFDLFVELSIFVATAGAVADGEPEDEGQYEQEHEELDHVLPPDLVPELVGQPLELRLPGQIAGLLNDDLEALLAKINDLVDVEPRDALHIV</sequence>
<keyword evidence="3" id="KW-1185">Reference proteome</keyword>